<dbReference type="InterPro" id="IPR023828">
    <property type="entry name" value="Peptidase_S8_Ser-AS"/>
</dbReference>
<feature type="active site" description="Charge relay system" evidence="8">
    <location>
        <position position="470"/>
    </location>
</feature>
<evidence type="ECO:0000259" key="11">
    <source>
        <dbReference type="Pfam" id="PF02225"/>
    </source>
</evidence>
<comment type="similarity">
    <text evidence="1 8 9">Belongs to the peptidase S8 family.</text>
</comment>
<keyword evidence="3" id="KW-0964">Secreted</keyword>
<dbReference type="InterPro" id="IPR003137">
    <property type="entry name" value="PA_domain"/>
</dbReference>
<dbReference type="Gene3D" id="3.40.50.200">
    <property type="entry name" value="Peptidase S8/S53 domain"/>
    <property type="match status" value="1"/>
</dbReference>
<dbReference type="InterPro" id="IPR023827">
    <property type="entry name" value="Peptidase_S8_Asp-AS"/>
</dbReference>
<dbReference type="SUPFAM" id="SSF52025">
    <property type="entry name" value="PA domain"/>
    <property type="match status" value="1"/>
</dbReference>
<sequence length="736" mass="80900">MKKSMIVLFAFFFFISKTDAYTIPDRPAVDSYLENKIETKIFIAEEEIGEKTVQYLEDKYPGLDIRTTYNEVFHGFSAKGRYGSLQAVQREPFIMNSYPISYYRLFADESIPFIGGERVRGVLDQKGRRLTGDGIKIGIIDTGIDYHHPDLHNNYRGGYDTIELDGDPMETLPKEGIPTSHGTHVAGVIAGNGRMRGVAPEADLYVYRALGSGGLGTSEQVLLAIEKAVEDKVDILNLSLGNEVNGPDWPTSLALDKAVEKGIIAVTSSGNSGPKLWSVGSPGTSSKSISVGASTPPTVVPYIKIGLLPGKYEITPFIGAKRWTLRRGYEIVNAGIGEEEELQQARGAVAFVRRGGLSFQEKAKNAEKAGAVALIIANHVSGTFIGLLQQNADIPIVSMSKETGDQVEKEIMKQSATLYSFYKKKEDLLAPFSSRGPVTETWGIKPDLVAPGMNIVSTTPKGYEEMHGTSMAAPHIAGACALILQAHPSWSAEQVKAALMNTAKRLKKEDGTYYAPYEQGSGRVQIMEAVNASTLIYPSSLSFGVQEGTHSFGKQTLSLTVENVSNRSQSYYFDLPDGKGEEWRLPLPFTLHPNEKRKVDIHLRVDVSRMKKGIHSGFLTVKTSEKSIYLPYIYMVGEPGYPRVMGFRFYKGDQSGEYVYELFLPGGADEMGIALYDPITLQFVHYLDVKRKVSRGLVKELVKTSLPAGVYKALVFVKKGSKEDVLESTITIGRKD</sequence>
<dbReference type="Gene3D" id="3.50.30.30">
    <property type="match status" value="1"/>
</dbReference>
<evidence type="ECO:0000256" key="4">
    <source>
        <dbReference type="ARBA" id="ARBA00022670"/>
    </source>
</evidence>
<accession>A0ABV8BAZ4</accession>
<dbReference type="InterPro" id="IPR036852">
    <property type="entry name" value="Peptidase_S8/S53_dom_sf"/>
</dbReference>
<keyword evidence="4 8" id="KW-0645">Protease</keyword>
<keyword evidence="5" id="KW-0732">Signal</keyword>
<evidence type="ECO:0000259" key="10">
    <source>
        <dbReference type="Pfam" id="PF00082"/>
    </source>
</evidence>
<name>A0ABV8BAZ4_9BACI</name>
<evidence type="ECO:0000256" key="9">
    <source>
        <dbReference type="RuleBase" id="RU003355"/>
    </source>
</evidence>
<reference evidence="13" key="1">
    <citation type="journal article" date="2019" name="Int. J. Syst. Evol. Microbiol.">
        <title>The Global Catalogue of Microorganisms (GCM) 10K type strain sequencing project: providing services to taxonomists for standard genome sequencing and annotation.</title>
        <authorList>
            <consortium name="The Broad Institute Genomics Platform"/>
            <consortium name="The Broad Institute Genome Sequencing Center for Infectious Disease"/>
            <person name="Wu L."/>
            <person name="Ma J."/>
        </authorList>
    </citation>
    <scope>NUCLEOTIDE SEQUENCE [LARGE SCALE GENOMIC DNA]</scope>
    <source>
        <strain evidence="13">CCUG 61889</strain>
    </source>
</reference>
<dbReference type="SUPFAM" id="SSF52743">
    <property type="entry name" value="Subtilisin-like"/>
    <property type="match status" value="1"/>
</dbReference>
<dbReference type="Proteomes" id="UP001595752">
    <property type="component" value="Unassembled WGS sequence"/>
</dbReference>
<dbReference type="InterPro" id="IPR034213">
    <property type="entry name" value="S8_Vpr-like"/>
</dbReference>
<evidence type="ECO:0000256" key="1">
    <source>
        <dbReference type="ARBA" id="ARBA00011073"/>
    </source>
</evidence>
<dbReference type="PANTHER" id="PTHR43806:SF65">
    <property type="entry name" value="SERINE PROTEASE APRX"/>
    <property type="match status" value="1"/>
</dbReference>
<evidence type="ECO:0000313" key="13">
    <source>
        <dbReference type="Proteomes" id="UP001595752"/>
    </source>
</evidence>
<feature type="domain" description="Peptidase S8/S53" evidence="10">
    <location>
        <begin position="132"/>
        <end position="508"/>
    </location>
</feature>
<evidence type="ECO:0000256" key="7">
    <source>
        <dbReference type="ARBA" id="ARBA00022825"/>
    </source>
</evidence>
<dbReference type="Pfam" id="PF02225">
    <property type="entry name" value="PA"/>
    <property type="match status" value="1"/>
</dbReference>
<evidence type="ECO:0000313" key="12">
    <source>
        <dbReference type="EMBL" id="MFC3886416.1"/>
    </source>
</evidence>
<proteinExistence type="inferred from homology"/>
<dbReference type="Pfam" id="PF00082">
    <property type="entry name" value="Peptidase_S8"/>
    <property type="match status" value="1"/>
</dbReference>
<dbReference type="PANTHER" id="PTHR43806">
    <property type="entry name" value="PEPTIDASE S8"/>
    <property type="match status" value="1"/>
</dbReference>
<evidence type="ECO:0000256" key="5">
    <source>
        <dbReference type="ARBA" id="ARBA00022729"/>
    </source>
</evidence>
<dbReference type="InterPro" id="IPR015500">
    <property type="entry name" value="Peptidase_S8_subtilisin-rel"/>
</dbReference>
<dbReference type="InterPro" id="IPR000209">
    <property type="entry name" value="Peptidase_S8/S53_dom"/>
</dbReference>
<evidence type="ECO:0000256" key="6">
    <source>
        <dbReference type="ARBA" id="ARBA00022801"/>
    </source>
</evidence>
<organism evidence="12 13">
    <name type="scientific">Bacillus songklensis</name>
    <dbReference type="NCBI Taxonomy" id="1069116"/>
    <lineage>
        <taxon>Bacteria</taxon>
        <taxon>Bacillati</taxon>
        <taxon>Bacillota</taxon>
        <taxon>Bacilli</taxon>
        <taxon>Bacillales</taxon>
        <taxon>Bacillaceae</taxon>
        <taxon>Bacillus</taxon>
    </lineage>
</organism>
<keyword evidence="13" id="KW-1185">Reference proteome</keyword>
<dbReference type="InterPro" id="IPR046450">
    <property type="entry name" value="PA_dom_sf"/>
</dbReference>
<protein>
    <submittedName>
        <fullName evidence="12">S8 family serine peptidase</fullName>
    </submittedName>
</protein>
<keyword evidence="6 8" id="KW-0378">Hydrolase</keyword>
<dbReference type="PROSITE" id="PS51892">
    <property type="entry name" value="SUBTILASE"/>
    <property type="match status" value="1"/>
</dbReference>
<dbReference type="PROSITE" id="PS00138">
    <property type="entry name" value="SUBTILASE_SER"/>
    <property type="match status" value="1"/>
</dbReference>
<comment type="caution">
    <text evidence="12">The sequence shown here is derived from an EMBL/GenBank/DDBJ whole genome shotgun (WGS) entry which is preliminary data.</text>
</comment>
<dbReference type="RefSeq" id="WP_377918841.1">
    <property type="nucleotide sequence ID" value="NZ_JBHRZT010000073.1"/>
</dbReference>
<feature type="domain" description="PA" evidence="11">
    <location>
        <begin position="340"/>
        <end position="406"/>
    </location>
</feature>
<dbReference type="InterPro" id="IPR050131">
    <property type="entry name" value="Peptidase_S8_subtilisin-like"/>
</dbReference>
<dbReference type="PROSITE" id="PS00137">
    <property type="entry name" value="SUBTILASE_HIS"/>
    <property type="match status" value="1"/>
</dbReference>
<dbReference type="PROSITE" id="PS00136">
    <property type="entry name" value="SUBTILASE_ASP"/>
    <property type="match status" value="1"/>
</dbReference>
<dbReference type="PRINTS" id="PR00723">
    <property type="entry name" value="SUBTILISIN"/>
</dbReference>
<dbReference type="InterPro" id="IPR022398">
    <property type="entry name" value="Peptidase_S8_His-AS"/>
</dbReference>
<evidence type="ECO:0000256" key="2">
    <source>
        <dbReference type="ARBA" id="ARBA00022512"/>
    </source>
</evidence>
<gene>
    <name evidence="12" type="ORF">ACFOU2_24170</name>
</gene>
<feature type="active site" description="Charge relay system" evidence="8">
    <location>
        <position position="141"/>
    </location>
</feature>
<dbReference type="CDD" id="cd07474">
    <property type="entry name" value="Peptidases_S8_subtilisin_Vpr-like"/>
    <property type="match status" value="1"/>
</dbReference>
<dbReference type="EMBL" id="JBHRZT010000073">
    <property type="protein sequence ID" value="MFC3886416.1"/>
    <property type="molecule type" value="Genomic_DNA"/>
</dbReference>
<keyword evidence="2" id="KW-0134">Cell wall</keyword>
<keyword evidence="7 8" id="KW-0720">Serine protease</keyword>
<evidence type="ECO:0000256" key="8">
    <source>
        <dbReference type="PROSITE-ProRule" id="PRU01240"/>
    </source>
</evidence>
<feature type="active site" description="Charge relay system" evidence="8">
    <location>
        <position position="181"/>
    </location>
</feature>
<evidence type="ECO:0000256" key="3">
    <source>
        <dbReference type="ARBA" id="ARBA00022525"/>
    </source>
</evidence>